<organism evidence="1 2">
    <name type="scientific">Yarrowia lipolytica</name>
    <name type="common">Candida lipolytica</name>
    <dbReference type="NCBI Taxonomy" id="4952"/>
    <lineage>
        <taxon>Eukaryota</taxon>
        <taxon>Fungi</taxon>
        <taxon>Dikarya</taxon>
        <taxon>Ascomycota</taxon>
        <taxon>Saccharomycotina</taxon>
        <taxon>Dipodascomycetes</taxon>
        <taxon>Dipodascales</taxon>
        <taxon>Dipodascales incertae sedis</taxon>
        <taxon>Yarrowia</taxon>
    </lineage>
</organism>
<protein>
    <submittedName>
        <fullName evidence="1">Uncharacterized protein</fullName>
    </submittedName>
</protein>
<dbReference type="EMBL" id="CP017553">
    <property type="protein sequence ID" value="AOW00592.1"/>
    <property type="molecule type" value="Genomic_DNA"/>
</dbReference>
<dbReference type="VEuPathDB" id="FungiDB:YALI1_A13287g"/>
<dbReference type="AlphaFoldDB" id="A0A1D8N4M2"/>
<name>A0A1D8N4M2_YARLL</name>
<dbReference type="RefSeq" id="XP_068137863.1">
    <property type="nucleotide sequence ID" value="XM_068281762.1"/>
</dbReference>
<reference evidence="1 2" key="1">
    <citation type="journal article" date="2016" name="PLoS ONE">
        <title>Sequence Assembly of Yarrowia lipolytica Strain W29/CLIB89 Shows Transposable Element Diversity.</title>
        <authorList>
            <person name="Magnan C."/>
            <person name="Yu J."/>
            <person name="Chang I."/>
            <person name="Jahn E."/>
            <person name="Kanomata Y."/>
            <person name="Wu J."/>
            <person name="Zeller M."/>
            <person name="Oakes M."/>
            <person name="Baldi P."/>
            <person name="Sandmeyer S."/>
        </authorList>
    </citation>
    <scope>NUCLEOTIDE SEQUENCE [LARGE SCALE GENOMIC DNA]</scope>
    <source>
        <strain evidence="2">CLIB89(W29)</strain>
    </source>
</reference>
<evidence type="ECO:0000313" key="1">
    <source>
        <dbReference type="EMBL" id="AOW00592.1"/>
    </source>
</evidence>
<proteinExistence type="predicted"/>
<evidence type="ECO:0000313" key="2">
    <source>
        <dbReference type="Proteomes" id="UP000182444"/>
    </source>
</evidence>
<accession>A0A1D8N4M2</accession>
<sequence length="125" mass="13985">MFPQLPIKATWTAREDQIANGVANPVGEKNPEDRCATLGVEAFTMTHCSNFGSKDLIKSSHFVKTVDLSIKNTWHLMTLLRPSKWIKAMVSFFYDERIPMDVDTPCGVLVLARSYDIPLQGSLAI</sequence>
<dbReference type="Proteomes" id="UP000182444">
    <property type="component" value="Chromosome 1A"/>
</dbReference>
<dbReference type="GeneID" id="2906199"/>
<gene>
    <name evidence="1" type="ORF">YALI1_A13287g</name>
</gene>
<dbReference type="VEuPathDB" id="FungiDB:YALI0_A13255g"/>